<dbReference type="RefSeq" id="WP_208108409.1">
    <property type="nucleotide sequence ID" value="NZ_SNZP01000024.1"/>
</dbReference>
<comment type="caution">
    <text evidence="7">The sequence shown here is derived from an EMBL/GenBank/DDBJ whole genome shotgun (WGS) entry which is preliminary data.</text>
</comment>
<dbReference type="InterPro" id="IPR025743">
    <property type="entry name" value="TssM1_N"/>
</dbReference>
<feature type="domain" description="Type VI secretion system IcmF C-terminal" evidence="3">
    <location>
        <begin position="1177"/>
        <end position="1272"/>
    </location>
</feature>
<name>A0A4R7AUJ6_9NEIS</name>
<feature type="compositionally biased region" description="Pro residues" evidence="1">
    <location>
        <begin position="560"/>
        <end position="577"/>
    </location>
</feature>
<dbReference type="Gene3D" id="3.40.50.300">
    <property type="entry name" value="P-loop containing nucleotide triphosphate hydrolases"/>
    <property type="match status" value="1"/>
</dbReference>
<evidence type="ECO:0000259" key="6">
    <source>
        <dbReference type="Pfam" id="PF21070"/>
    </source>
</evidence>
<feature type="compositionally biased region" description="Basic residues" evidence="1">
    <location>
        <begin position="583"/>
        <end position="592"/>
    </location>
</feature>
<feature type="domain" description="IcmF-related" evidence="4">
    <location>
        <begin position="494"/>
        <end position="924"/>
    </location>
</feature>
<feature type="transmembrane region" description="Helical" evidence="2">
    <location>
        <begin position="434"/>
        <end position="456"/>
    </location>
</feature>
<keyword evidence="8" id="KW-1185">Reference proteome</keyword>
<dbReference type="InterPro" id="IPR053156">
    <property type="entry name" value="T6SS_TssM-like"/>
</dbReference>
<feature type="region of interest" description="Disordered" evidence="1">
    <location>
        <begin position="557"/>
        <end position="602"/>
    </location>
</feature>
<feature type="transmembrane region" description="Helical" evidence="2">
    <location>
        <begin position="38"/>
        <end position="58"/>
    </location>
</feature>
<dbReference type="Proteomes" id="UP000295611">
    <property type="component" value="Unassembled WGS sequence"/>
</dbReference>
<dbReference type="SUPFAM" id="SSF52540">
    <property type="entry name" value="P-loop containing nucleoside triphosphate hydrolases"/>
    <property type="match status" value="1"/>
</dbReference>
<evidence type="ECO:0000313" key="7">
    <source>
        <dbReference type="EMBL" id="TDR70277.1"/>
    </source>
</evidence>
<dbReference type="InterPro" id="IPR009612">
    <property type="entry name" value="IcmF-rel"/>
</dbReference>
<keyword evidence="2" id="KW-1133">Transmembrane helix</keyword>
<dbReference type="InterPro" id="IPR017731">
    <property type="entry name" value="TssM1-like"/>
</dbReference>
<dbReference type="InterPro" id="IPR010623">
    <property type="entry name" value="IcmF_C"/>
</dbReference>
<feature type="domain" description="Type VI secretion system component TssM1 helical" evidence="6">
    <location>
        <begin position="1070"/>
        <end position="1172"/>
    </location>
</feature>
<keyword evidence="2" id="KW-0472">Membrane</keyword>
<dbReference type="NCBIfam" id="TIGR03348">
    <property type="entry name" value="VI_IcmF"/>
    <property type="match status" value="1"/>
</dbReference>
<accession>A0A4R7AUJ6</accession>
<dbReference type="Pfam" id="PF21070">
    <property type="entry name" value="IcmF_helical"/>
    <property type="match status" value="1"/>
</dbReference>
<dbReference type="PANTHER" id="PTHR36153">
    <property type="entry name" value="INNER MEMBRANE PROTEIN-RELATED"/>
    <property type="match status" value="1"/>
</dbReference>
<feature type="transmembrane region" description="Helical" evidence="2">
    <location>
        <begin position="7"/>
        <end position="26"/>
    </location>
</feature>
<dbReference type="Pfam" id="PF06744">
    <property type="entry name" value="IcmF_C"/>
    <property type="match status" value="1"/>
</dbReference>
<keyword evidence="2" id="KW-0812">Transmembrane</keyword>
<dbReference type="EMBL" id="SNZP01000024">
    <property type="protein sequence ID" value="TDR70277.1"/>
    <property type="molecule type" value="Genomic_DNA"/>
</dbReference>
<evidence type="ECO:0000313" key="8">
    <source>
        <dbReference type="Proteomes" id="UP000295611"/>
    </source>
</evidence>
<gene>
    <name evidence="7" type="ORF">DFP86_1247</name>
</gene>
<dbReference type="InterPro" id="IPR027417">
    <property type="entry name" value="P-loop_NTPase"/>
</dbReference>
<evidence type="ECO:0000259" key="5">
    <source>
        <dbReference type="Pfam" id="PF14331"/>
    </source>
</evidence>
<proteinExistence type="predicted"/>
<dbReference type="InterPro" id="IPR048677">
    <property type="entry name" value="TssM1_hel"/>
</dbReference>
<organism evidence="7 8">
    <name type="scientific">Paludibacterium purpuratum</name>
    <dbReference type="NCBI Taxonomy" id="1144873"/>
    <lineage>
        <taxon>Bacteria</taxon>
        <taxon>Pseudomonadati</taxon>
        <taxon>Pseudomonadota</taxon>
        <taxon>Betaproteobacteria</taxon>
        <taxon>Neisseriales</taxon>
        <taxon>Chromobacteriaceae</taxon>
        <taxon>Paludibacterium</taxon>
    </lineage>
</organism>
<protein>
    <submittedName>
        <fullName evidence="7">Type VI secretion system protein ImpL</fullName>
    </submittedName>
</protein>
<evidence type="ECO:0000259" key="4">
    <source>
        <dbReference type="Pfam" id="PF06761"/>
    </source>
</evidence>
<evidence type="ECO:0000259" key="3">
    <source>
        <dbReference type="Pfam" id="PF06744"/>
    </source>
</evidence>
<feature type="domain" description="Type VI secretion system component TssM1 N-terminal" evidence="5">
    <location>
        <begin position="182"/>
        <end position="439"/>
    </location>
</feature>
<sequence length="1306" mass="141914">MKGWLRNAKVASAVGFLILIALLWLLGIWCDWSLETRFIAVLLVMLLWVLTLMVGQVVKNKAGNLLEGVLRKQADDAVINAGSEKRAEVTMLRQRLLAAVETLKTSKLGKASGRAALYELPWYMIIGHPAAGKSSAILQSGLTFPFSDKHGVQGVGGTRNCDWFFSTEGILLDTAGRYATQSEDRVEWLEFLKLLKRHRSRAPVNGILVAVSLPELTQHQSEGFEIYARQVRERIHEITHTFGRQVPIYLVFTKLDLLSGFNQFFQDCAEDERSQVWGATFSANQGADFDVATVVNKQFELLAKGLVQAGEERLLHGGSQNARSAHFAFPIEFSNLKAGVVRFVRLLTEEDPYHARPLLRGFYFTSALQEGAPRIVAAGRIKSLFGIVGGQGGQGSGSAASYSFFLRNLFREVIFPDQHLMSNQGAPQRRPWRLAGMAAGLLSLCVICGLWTWSYIGNQDLLQRLAADRVAAHKLAASGELHDRLAALIMVQKDLEELQSYRNNGAPWQLGMGLYQGREVETSLRREYFAGLKDVMLSPVRQNLETALAALKQPVEVPSVPAPKPTPVAKPATPAPKPEVKSKPKAKPHAPKRGGGSALPNIQISQNEPVASPYRQVAWQQAAGGRGDWWHAEPVSGGFAGFHAMPVADVVPASAVANAAPAAPAQDAAAPSGDGGRQAQLDVAYNALKTYLMLHDSKYMEEAQLSDQLPRYWRPWLADHRGQYAESEIMPLAERLIAFYVSQIHETDLPLIDNDPNVVSSARDVLRASFKRLSGPERVFNAIRAHANTRYTPLTVGQILDNRDLDVVAGSQMVEGAFTRQAWNDYVSKAIDDASRGQISGDDWVLATKLTENLGQDGNVDKNRAELTNLYRAQYIAQWKKFLMGVAVRDFANSAQAASAMTRLADPKTSPVKLILTRVAQETSWDNPSELQNTLRSAGKSVLEKTAEFIRGDSGAKADGQTNQYGQVGGYFAGVAQLTRGDNPPINGYLDQLGKIKAKLAAMASGDDSGAQAAQALKATLAGSGSELADAMGFVDNTLLAPVSADTREMVRPLLVRPLTQTYSALVGSATAGINQAWQTEVMPQWRQIGGKYPFANSSNVASVDEIDRFAHANSGVFDQFVSKHLDGLVQRQGDNLVPRTWGGMGVHFSPAFLSAAPKLAALGNAQGQGGDAAARFEIQALPTPGLAEIAFMLDGQELHYRNGAQVWQPFSWPGNGQAGARIQALTYGGSAVVVGSQTGHMGFLRLLASAKVEQQSAGGAVLSWTIKKDGGAVDTVRFNFRSVSGLNPLQLTQLRDLTLPERITM</sequence>
<dbReference type="PANTHER" id="PTHR36153:SF1">
    <property type="entry name" value="TYPE VI SECRETION SYSTEM COMPONENT TSSM1"/>
    <property type="match status" value="1"/>
</dbReference>
<dbReference type="Pfam" id="PF06761">
    <property type="entry name" value="IcmF-related"/>
    <property type="match status" value="1"/>
</dbReference>
<dbReference type="CDD" id="cd00882">
    <property type="entry name" value="Ras_like_GTPase"/>
    <property type="match status" value="1"/>
</dbReference>
<dbReference type="Pfam" id="PF14331">
    <property type="entry name" value="IcmF-related_N"/>
    <property type="match status" value="1"/>
</dbReference>
<evidence type="ECO:0000256" key="2">
    <source>
        <dbReference type="SAM" id="Phobius"/>
    </source>
</evidence>
<evidence type="ECO:0000256" key="1">
    <source>
        <dbReference type="SAM" id="MobiDB-lite"/>
    </source>
</evidence>
<reference evidence="7 8" key="1">
    <citation type="submission" date="2019-03" db="EMBL/GenBank/DDBJ databases">
        <title>Genomic Encyclopedia of Type Strains, Phase III (KMG-III): the genomes of soil and plant-associated and newly described type strains.</title>
        <authorList>
            <person name="Whitman W."/>
        </authorList>
    </citation>
    <scope>NUCLEOTIDE SEQUENCE [LARGE SCALE GENOMIC DNA]</scope>
    <source>
        <strain evidence="7 8">CECT 8976</strain>
    </source>
</reference>